<feature type="domain" description="Major facilitator superfamily (MFS) profile" evidence="2">
    <location>
        <begin position="217"/>
        <end position="409"/>
    </location>
</feature>
<protein>
    <submittedName>
        <fullName evidence="3">MFS transporter</fullName>
    </submittedName>
</protein>
<organism evidence="3 4">
    <name type="scientific">Halovenus rubra</name>
    <dbReference type="NCBI Taxonomy" id="869890"/>
    <lineage>
        <taxon>Archaea</taxon>
        <taxon>Methanobacteriati</taxon>
        <taxon>Methanobacteriota</taxon>
        <taxon>Stenosarchaea group</taxon>
        <taxon>Halobacteria</taxon>
        <taxon>Halobacteriales</taxon>
        <taxon>Haloarculaceae</taxon>
        <taxon>Halovenus</taxon>
    </lineage>
</organism>
<feature type="transmembrane region" description="Helical" evidence="1">
    <location>
        <begin position="216"/>
        <end position="243"/>
    </location>
</feature>
<evidence type="ECO:0000313" key="3">
    <source>
        <dbReference type="EMBL" id="MFC7126446.1"/>
    </source>
</evidence>
<dbReference type="PROSITE" id="PS50850">
    <property type="entry name" value="MFS"/>
    <property type="match status" value="1"/>
</dbReference>
<feature type="transmembrane region" description="Helical" evidence="1">
    <location>
        <begin position="174"/>
        <end position="195"/>
    </location>
</feature>
<comment type="caution">
    <text evidence="3">The sequence shown here is derived from an EMBL/GenBank/DDBJ whole genome shotgun (WGS) entry which is preliminary data.</text>
</comment>
<dbReference type="InterPro" id="IPR036259">
    <property type="entry name" value="MFS_trans_sf"/>
</dbReference>
<dbReference type="RefSeq" id="WP_267636001.1">
    <property type="nucleotide sequence ID" value="NZ_JAODIY010000001.1"/>
</dbReference>
<feature type="transmembrane region" description="Helical" evidence="1">
    <location>
        <begin position="55"/>
        <end position="74"/>
    </location>
</feature>
<dbReference type="AlphaFoldDB" id="A0ABD5X5E9"/>
<proteinExistence type="predicted"/>
<feature type="transmembrane region" description="Helical" evidence="1">
    <location>
        <begin position="282"/>
        <end position="302"/>
    </location>
</feature>
<evidence type="ECO:0000259" key="2">
    <source>
        <dbReference type="PROSITE" id="PS50850"/>
    </source>
</evidence>
<feature type="transmembrane region" description="Helical" evidence="1">
    <location>
        <begin position="86"/>
        <end position="106"/>
    </location>
</feature>
<dbReference type="EMBL" id="JBHSZQ010000020">
    <property type="protein sequence ID" value="MFC7126446.1"/>
    <property type="molecule type" value="Genomic_DNA"/>
</dbReference>
<dbReference type="SUPFAM" id="SSF103473">
    <property type="entry name" value="MFS general substrate transporter"/>
    <property type="match status" value="1"/>
</dbReference>
<gene>
    <name evidence="3" type="ORF">ACFQJ7_10430</name>
</gene>
<feature type="transmembrane region" description="Helical" evidence="1">
    <location>
        <begin position="112"/>
        <end position="136"/>
    </location>
</feature>
<evidence type="ECO:0000256" key="1">
    <source>
        <dbReference type="SAM" id="Phobius"/>
    </source>
</evidence>
<dbReference type="Proteomes" id="UP001596414">
    <property type="component" value="Unassembled WGS sequence"/>
</dbReference>
<evidence type="ECO:0000313" key="4">
    <source>
        <dbReference type="Proteomes" id="UP001596414"/>
    </source>
</evidence>
<name>A0ABD5X5E9_9EURY</name>
<sequence length="409" mass="41635">MQSRRDRAVLSGVVFAVLFAQVLLYPGIPELVAALGATPAAWGGNVGAVLDAGKWFLTAEFLGFVLFASLWGALSDALGTRKPLIFFSALGGGAGYLSLALLGQFGSVPYDLILGIRFLQGAATIGAFSLAITTLMDLEGGHGRNMGAAGLAIGGGTALGSPLGGQLYELGPFVPLYGAALALASAGVLVTFATDHTPSTSGRDLRAILGSIRTRPAVTVPFAFGFIDRLTAGFFALVGTVYFQSTFDIEAAGTGILLGAFFFPFALLQYPMGRLSDRIGRLMPVAVGSIGYGVAIIGVFYAPTVGVARVAMVSVGVLGALVSPATMALVTDLASPDQRGVAMGGFNVFGSLGFLTGIVGGATVAGGVSFRAAFLAVGLSEVAIALAMLPVLLWLDVPSASVNLLDRGQ</sequence>
<feature type="transmembrane region" description="Helical" evidence="1">
    <location>
        <begin position="372"/>
        <end position="395"/>
    </location>
</feature>
<feature type="transmembrane region" description="Helical" evidence="1">
    <location>
        <begin position="342"/>
        <end position="366"/>
    </location>
</feature>
<dbReference type="InterPro" id="IPR020846">
    <property type="entry name" value="MFS_dom"/>
</dbReference>
<dbReference type="PANTHER" id="PTHR23521">
    <property type="entry name" value="TRANSPORTER MFS SUPERFAMILY"/>
    <property type="match status" value="1"/>
</dbReference>
<keyword evidence="1" id="KW-1133">Transmembrane helix</keyword>
<feature type="transmembrane region" description="Helical" evidence="1">
    <location>
        <begin position="249"/>
        <end position="270"/>
    </location>
</feature>
<accession>A0ABD5X5E9</accession>
<keyword evidence="1" id="KW-0472">Membrane</keyword>
<feature type="transmembrane region" description="Helical" evidence="1">
    <location>
        <begin position="308"/>
        <end position="330"/>
    </location>
</feature>
<feature type="transmembrane region" description="Helical" evidence="1">
    <location>
        <begin position="148"/>
        <end position="168"/>
    </location>
</feature>
<dbReference type="Pfam" id="PF07690">
    <property type="entry name" value="MFS_1"/>
    <property type="match status" value="1"/>
</dbReference>
<dbReference type="InterPro" id="IPR011701">
    <property type="entry name" value="MFS"/>
</dbReference>
<reference evidence="3 4" key="1">
    <citation type="journal article" date="2014" name="Int. J. Syst. Evol. Microbiol.">
        <title>Complete genome sequence of Corynebacterium casei LMG S-19264T (=DSM 44701T), isolated from a smear-ripened cheese.</title>
        <authorList>
            <consortium name="US DOE Joint Genome Institute (JGI-PGF)"/>
            <person name="Walter F."/>
            <person name="Albersmeier A."/>
            <person name="Kalinowski J."/>
            <person name="Ruckert C."/>
        </authorList>
    </citation>
    <scope>NUCLEOTIDE SEQUENCE [LARGE SCALE GENOMIC DNA]</scope>
    <source>
        <strain evidence="3 4">CGMCC 4.7215</strain>
    </source>
</reference>
<keyword evidence="1" id="KW-0812">Transmembrane</keyword>
<dbReference type="PANTHER" id="PTHR23521:SF2">
    <property type="entry name" value="TRANSPORTER MFS SUPERFAMILY"/>
    <property type="match status" value="1"/>
</dbReference>
<dbReference type="Gene3D" id="1.20.1250.20">
    <property type="entry name" value="MFS general substrate transporter like domains"/>
    <property type="match status" value="2"/>
</dbReference>